<proteinExistence type="predicted"/>
<dbReference type="PANTHER" id="PTHR34958">
    <property type="entry name" value="CONDITIONAL LOSS-OF-GROWTH 1"/>
    <property type="match status" value="1"/>
</dbReference>
<evidence type="ECO:0008006" key="4">
    <source>
        <dbReference type="Google" id="ProtNLM"/>
    </source>
</evidence>
<evidence type="ECO:0000313" key="3">
    <source>
        <dbReference type="Proteomes" id="UP001418222"/>
    </source>
</evidence>
<organism evidence="2 3">
    <name type="scientific">Platanthera zijinensis</name>
    <dbReference type="NCBI Taxonomy" id="2320716"/>
    <lineage>
        <taxon>Eukaryota</taxon>
        <taxon>Viridiplantae</taxon>
        <taxon>Streptophyta</taxon>
        <taxon>Embryophyta</taxon>
        <taxon>Tracheophyta</taxon>
        <taxon>Spermatophyta</taxon>
        <taxon>Magnoliopsida</taxon>
        <taxon>Liliopsida</taxon>
        <taxon>Asparagales</taxon>
        <taxon>Orchidaceae</taxon>
        <taxon>Orchidoideae</taxon>
        <taxon>Orchideae</taxon>
        <taxon>Orchidinae</taxon>
        <taxon>Platanthera</taxon>
    </lineage>
</organism>
<accession>A0AAP0B447</accession>
<dbReference type="Proteomes" id="UP001418222">
    <property type="component" value="Unassembled WGS sequence"/>
</dbReference>
<keyword evidence="3" id="KW-1185">Reference proteome</keyword>
<gene>
    <name evidence="2" type="ORF">KSP39_PZI019008</name>
</gene>
<dbReference type="PANTHER" id="PTHR34958:SF1">
    <property type="entry name" value="ARMADILLO-LIKE HELICAL DOMAIN-CONTAINING PROTEIN"/>
    <property type="match status" value="1"/>
</dbReference>
<name>A0AAP0B447_9ASPA</name>
<evidence type="ECO:0000256" key="1">
    <source>
        <dbReference type="SAM" id="MobiDB-lite"/>
    </source>
</evidence>
<reference evidence="2 3" key="1">
    <citation type="journal article" date="2022" name="Nat. Plants">
        <title>Genomes of leafy and leafless Platanthera orchids illuminate the evolution of mycoheterotrophy.</title>
        <authorList>
            <person name="Li M.H."/>
            <person name="Liu K.W."/>
            <person name="Li Z."/>
            <person name="Lu H.C."/>
            <person name="Ye Q.L."/>
            <person name="Zhang D."/>
            <person name="Wang J.Y."/>
            <person name="Li Y.F."/>
            <person name="Zhong Z.M."/>
            <person name="Liu X."/>
            <person name="Yu X."/>
            <person name="Liu D.K."/>
            <person name="Tu X.D."/>
            <person name="Liu B."/>
            <person name="Hao Y."/>
            <person name="Liao X.Y."/>
            <person name="Jiang Y.T."/>
            <person name="Sun W.H."/>
            <person name="Chen J."/>
            <person name="Chen Y.Q."/>
            <person name="Ai Y."/>
            <person name="Zhai J.W."/>
            <person name="Wu S.S."/>
            <person name="Zhou Z."/>
            <person name="Hsiao Y.Y."/>
            <person name="Wu W.L."/>
            <person name="Chen Y.Y."/>
            <person name="Lin Y.F."/>
            <person name="Hsu J.L."/>
            <person name="Li C.Y."/>
            <person name="Wang Z.W."/>
            <person name="Zhao X."/>
            <person name="Zhong W.Y."/>
            <person name="Ma X.K."/>
            <person name="Ma L."/>
            <person name="Huang J."/>
            <person name="Chen G.Z."/>
            <person name="Huang M.Z."/>
            <person name="Huang L."/>
            <person name="Peng D.H."/>
            <person name="Luo Y.B."/>
            <person name="Zou S.Q."/>
            <person name="Chen S.P."/>
            <person name="Lan S."/>
            <person name="Tsai W.C."/>
            <person name="Van de Peer Y."/>
            <person name="Liu Z.J."/>
        </authorList>
    </citation>
    <scope>NUCLEOTIDE SEQUENCE [LARGE SCALE GENOMIC DNA]</scope>
    <source>
        <strain evidence="2">Lor287</strain>
    </source>
</reference>
<comment type="caution">
    <text evidence="2">The sequence shown here is derived from an EMBL/GenBank/DDBJ whole genome shotgun (WGS) entry which is preliminary data.</text>
</comment>
<dbReference type="AlphaFoldDB" id="A0AAP0B447"/>
<dbReference type="EMBL" id="JBBWWQ010000016">
    <property type="protein sequence ID" value="KAK8926587.1"/>
    <property type="molecule type" value="Genomic_DNA"/>
</dbReference>
<protein>
    <recommendedName>
        <fullName evidence="4">ARM repeat superfamily protein</fullName>
    </recommendedName>
</protein>
<sequence length="1208" mass="134430">MPADEASQGSKRVLSYSPLRSPGNMRLFGFSSQKQHKSSPASKKPPEPLRRAVADCLSSTALNVHGNPTSMPSEAARTLRDYLANPATVDMAYNVLIDHALAERDRSPSVVPRCIALLKRYLLRYVPKEQILRQIDIFCENSLSECKSINNQRVSLWSMALSQYSGAASNVSASLLPASSFASASLVKSLNYVRSLVAQHFPKLSFQPLGKYGPSTSGKQSLLSLSTLLDESLTSHLSSSEAITSTDLPQGKESTAQSSVIISKLDRLDTGNNDQYIYSDLLNWRLSGDRELRSPYLTRESDWILKAQDLHWHGLIEVGAAALLIDNKEAKSSEKSWKHPASQDLPDVDQLLQPSLATTAANFGSVDNHLKAIAASKRRKGGPHQVWENIPTSTFHPRAHPLFQYRHYSEQLPLRLNSAEISEVIAEACSEASSMNLNVTISPLLAKHNQRPVTEVAVGVLIKLVIDMYLMNSESAAPLTLSMLEDMLSSQTVASRVRVFDLILNLGVHAHLLEPVLDDETPAIIENEACLNTEGLELGNNVRGDVSLHQRMESIKNFECWLLAILFEVLHLLVQTEEKEEIVWASALSCLFYLVCDRSKILRSRLEYLDIRGIKALLKVCREHSWAEIVHSKLICILTNMFYQTPKEYPEALADTPRFLVEQVELLGGINFICLEYSQAKTSEEKRNLFLVLFDYALHQINQECLASGASAYSFDEIQPVVSMLTHADAPEAFYISVKHGVDGIEQLLRKSIFRAISRSPNYEHLELLFDKILGKLDASISAFTHVDTEFAHMIQLTKAYRSTTALDELGESEIGIRTRFSWATLHTLLHSERAACRHHGYIWIVELLLLEISEERNRSIWLNVENFEQQIGVAGSQDLVSSAVQLPISIMCGLLKSKHNFIRRGFLFVLERFLMHFKILLDEAEQQRGIHNDIIGDHKENRLHKANAVIGIMCSALSLVVHETDHLNILKMCDILFSQLCLRLPTTNGASSRHFKLEQPTCLANEINKSDSSYLSQSLSKVGKISNENSTGSFCPGGEPTLIHETASMAALVLRGHAIVPVQLMARVPESLFYWPLIQLAGAVADDIALGVAVGSEGRANLPGSTSDIRAALLLLLIGKCSADSAAFREVEGEEFFRGLLDDTDPRVAYCSAAFLLKRMMTEDAVNYQRTLQYLIVKAQQCNNEKLLENPYLQMRGILQLANDPAG</sequence>
<feature type="region of interest" description="Disordered" evidence="1">
    <location>
        <begin position="1"/>
        <end position="49"/>
    </location>
</feature>
<evidence type="ECO:0000313" key="2">
    <source>
        <dbReference type="EMBL" id="KAK8926587.1"/>
    </source>
</evidence>